<dbReference type="Proteomes" id="UP001159042">
    <property type="component" value="Unassembled WGS sequence"/>
</dbReference>
<accession>A0AAV8VVL4</accession>
<keyword evidence="2" id="KW-1185">Reference proteome</keyword>
<reference evidence="1 2" key="1">
    <citation type="journal article" date="2023" name="Insect Mol. Biol.">
        <title>Genome sequencing provides insights into the evolution of gene families encoding plant cell wall-degrading enzymes in longhorned beetles.</title>
        <authorList>
            <person name="Shin N.R."/>
            <person name="Okamura Y."/>
            <person name="Kirsch R."/>
            <person name="Pauchet Y."/>
        </authorList>
    </citation>
    <scope>NUCLEOTIDE SEQUENCE [LARGE SCALE GENOMIC DNA]</scope>
    <source>
        <strain evidence="1">EAD_L_NR</strain>
    </source>
</reference>
<comment type="caution">
    <text evidence="1">The sequence shown here is derived from an EMBL/GenBank/DDBJ whole genome shotgun (WGS) entry which is preliminary data.</text>
</comment>
<dbReference type="AlphaFoldDB" id="A0AAV8VVL4"/>
<organism evidence="1 2">
    <name type="scientific">Exocentrus adspersus</name>
    <dbReference type="NCBI Taxonomy" id="1586481"/>
    <lineage>
        <taxon>Eukaryota</taxon>
        <taxon>Metazoa</taxon>
        <taxon>Ecdysozoa</taxon>
        <taxon>Arthropoda</taxon>
        <taxon>Hexapoda</taxon>
        <taxon>Insecta</taxon>
        <taxon>Pterygota</taxon>
        <taxon>Neoptera</taxon>
        <taxon>Endopterygota</taxon>
        <taxon>Coleoptera</taxon>
        <taxon>Polyphaga</taxon>
        <taxon>Cucujiformia</taxon>
        <taxon>Chrysomeloidea</taxon>
        <taxon>Cerambycidae</taxon>
        <taxon>Lamiinae</taxon>
        <taxon>Acanthocinini</taxon>
        <taxon>Exocentrus</taxon>
    </lineage>
</organism>
<proteinExistence type="predicted"/>
<gene>
    <name evidence="1" type="ORF">NQ315_014072</name>
</gene>
<evidence type="ECO:0000313" key="2">
    <source>
        <dbReference type="Proteomes" id="UP001159042"/>
    </source>
</evidence>
<evidence type="ECO:0000313" key="1">
    <source>
        <dbReference type="EMBL" id="KAJ8918205.1"/>
    </source>
</evidence>
<sequence length="70" mass="7591">MPIFIVSTQVARPPQFCPKLQFIASYSLISEAVMVTVTETHQSDVAVAGVPVSMGRDRDEACVQPLIVKS</sequence>
<protein>
    <submittedName>
        <fullName evidence="1">Uncharacterized protein</fullName>
    </submittedName>
</protein>
<name>A0AAV8VVL4_9CUCU</name>
<dbReference type="EMBL" id="JANEYG010000027">
    <property type="protein sequence ID" value="KAJ8918205.1"/>
    <property type="molecule type" value="Genomic_DNA"/>
</dbReference>